<feature type="domain" description="RING-type" evidence="10">
    <location>
        <begin position="432"/>
        <end position="473"/>
    </location>
</feature>
<evidence type="ECO:0000256" key="6">
    <source>
        <dbReference type="ARBA" id="ARBA00022786"/>
    </source>
</evidence>
<dbReference type="Gene3D" id="3.30.40.10">
    <property type="entry name" value="Zinc/RING finger domain, C3HC4 (zinc finger)"/>
    <property type="match status" value="1"/>
</dbReference>
<evidence type="ECO:0000256" key="1">
    <source>
        <dbReference type="ARBA" id="ARBA00000900"/>
    </source>
</evidence>
<dbReference type="PANTHER" id="PTHR22937">
    <property type="entry name" value="E3 UBIQUITIN-PROTEIN LIGASE RNF165"/>
    <property type="match status" value="1"/>
</dbReference>
<dbReference type="InterPro" id="IPR045191">
    <property type="entry name" value="MBR1/2-like"/>
</dbReference>
<dbReference type="InterPro" id="IPR001841">
    <property type="entry name" value="Znf_RING"/>
</dbReference>
<reference evidence="11" key="1">
    <citation type="submission" date="2021-01" db="EMBL/GenBank/DDBJ databases">
        <authorList>
            <person name="Corre E."/>
            <person name="Pelletier E."/>
            <person name="Niang G."/>
            <person name="Scheremetjew M."/>
            <person name="Finn R."/>
            <person name="Kale V."/>
            <person name="Holt S."/>
            <person name="Cochrane G."/>
            <person name="Meng A."/>
            <person name="Brown T."/>
            <person name="Cohen L."/>
        </authorList>
    </citation>
    <scope>NUCLEOTIDE SEQUENCE</scope>
    <source>
        <strain evidence="11">CCMP 2712</strain>
    </source>
</reference>
<protein>
    <recommendedName>
        <fullName evidence="2">RING-type E3 ubiquitin transferase</fullName>
        <ecNumber evidence="2">2.3.2.27</ecNumber>
    </recommendedName>
</protein>
<dbReference type="AlphaFoldDB" id="A0A7S4M0X0"/>
<evidence type="ECO:0000256" key="9">
    <source>
        <dbReference type="SAM" id="MobiDB-lite"/>
    </source>
</evidence>
<feature type="region of interest" description="Disordered" evidence="9">
    <location>
        <begin position="176"/>
        <end position="296"/>
    </location>
</feature>
<evidence type="ECO:0000256" key="3">
    <source>
        <dbReference type="ARBA" id="ARBA00022679"/>
    </source>
</evidence>
<evidence type="ECO:0000256" key="7">
    <source>
        <dbReference type="ARBA" id="ARBA00022833"/>
    </source>
</evidence>
<dbReference type="PANTHER" id="PTHR22937:SF65">
    <property type="entry name" value="E3 UBIQUITIN-PROTEIN LIGASE ARK2C"/>
    <property type="match status" value="1"/>
</dbReference>
<comment type="catalytic activity">
    <reaction evidence="1">
        <text>S-ubiquitinyl-[E2 ubiquitin-conjugating enzyme]-L-cysteine + [acceptor protein]-L-lysine = [E2 ubiquitin-conjugating enzyme]-L-cysteine + N(6)-ubiquitinyl-[acceptor protein]-L-lysine.</text>
        <dbReference type="EC" id="2.3.2.27"/>
    </reaction>
</comment>
<gene>
    <name evidence="11" type="ORF">GTHE00462_LOCUS2260</name>
</gene>
<feature type="compositionally biased region" description="Polar residues" evidence="9">
    <location>
        <begin position="276"/>
        <end position="296"/>
    </location>
</feature>
<dbReference type="InterPro" id="IPR013083">
    <property type="entry name" value="Znf_RING/FYVE/PHD"/>
</dbReference>
<organism evidence="11">
    <name type="scientific">Guillardia theta</name>
    <name type="common">Cryptophyte</name>
    <name type="synonym">Cryptomonas phi</name>
    <dbReference type="NCBI Taxonomy" id="55529"/>
    <lineage>
        <taxon>Eukaryota</taxon>
        <taxon>Cryptophyceae</taxon>
        <taxon>Pyrenomonadales</taxon>
        <taxon>Geminigeraceae</taxon>
        <taxon>Guillardia</taxon>
    </lineage>
</organism>
<evidence type="ECO:0000259" key="10">
    <source>
        <dbReference type="PROSITE" id="PS50089"/>
    </source>
</evidence>
<dbReference type="GO" id="GO:0061630">
    <property type="term" value="F:ubiquitin protein ligase activity"/>
    <property type="evidence" value="ECO:0007669"/>
    <property type="project" value="UniProtKB-EC"/>
</dbReference>
<feature type="compositionally biased region" description="Low complexity" evidence="9">
    <location>
        <begin position="265"/>
        <end position="275"/>
    </location>
</feature>
<feature type="compositionally biased region" description="Low complexity" evidence="9">
    <location>
        <begin position="72"/>
        <end position="82"/>
    </location>
</feature>
<evidence type="ECO:0000256" key="2">
    <source>
        <dbReference type="ARBA" id="ARBA00012483"/>
    </source>
</evidence>
<dbReference type="GO" id="GO:0008270">
    <property type="term" value="F:zinc ion binding"/>
    <property type="evidence" value="ECO:0007669"/>
    <property type="project" value="UniProtKB-KW"/>
</dbReference>
<feature type="region of interest" description="Disordered" evidence="9">
    <location>
        <begin position="482"/>
        <end position="534"/>
    </location>
</feature>
<evidence type="ECO:0000313" key="11">
    <source>
        <dbReference type="EMBL" id="CAE2192949.1"/>
    </source>
</evidence>
<feature type="region of interest" description="Disordered" evidence="9">
    <location>
        <begin position="1"/>
        <end position="157"/>
    </location>
</feature>
<keyword evidence="5 8" id="KW-0863">Zinc-finger</keyword>
<accession>A0A7S4M0X0</accession>
<name>A0A7S4M0X0_GUITH</name>
<dbReference type="Pfam" id="PF13639">
    <property type="entry name" value="zf-RING_2"/>
    <property type="match status" value="1"/>
</dbReference>
<keyword evidence="3" id="KW-0808">Transferase</keyword>
<proteinExistence type="predicted"/>
<dbReference type="EMBL" id="HBKN01002651">
    <property type="protein sequence ID" value="CAE2192949.1"/>
    <property type="molecule type" value="Transcribed_RNA"/>
</dbReference>
<dbReference type="SUPFAM" id="SSF57850">
    <property type="entry name" value="RING/U-box"/>
    <property type="match status" value="1"/>
</dbReference>
<evidence type="ECO:0000256" key="5">
    <source>
        <dbReference type="ARBA" id="ARBA00022771"/>
    </source>
</evidence>
<keyword evidence="6" id="KW-0833">Ubl conjugation pathway</keyword>
<feature type="compositionally biased region" description="Basic and acidic residues" evidence="9">
    <location>
        <begin position="241"/>
        <end position="262"/>
    </location>
</feature>
<sequence length="657" mass="70036">MDEKLREEARKRWAAQAVSQTSDPPTDTSEITPDAAPSGAASDQELQFKEYQAMMRERYQQQGNRREPAPAAPAESEVDASSTAETVIRHPEGLSPQAPADLSNVDTSTVPPTSAPTNDSQRSAPRTNTTSDGQRQSSSARPAGMNRPMVPDAVRQALTPSQLELLYEAMGEQHGGFHGFPGPSSFDPIPSSAGFPAIGGNMAGDFPPAFMGAGQGPPRNRNPFGNVDDDGDGMPSNWDPRNARRSDDEERIHRQQVEELRRRQNQQGQPSSGQGEATQGSPETRQTQETTSGSSMVQDEITGQMRPSHAQGPVQRLMDDFSSGPGFQPFDMRSDMPMTLREEALREQSLEYGGAGLGRMPPHVQGMLGAAIGSEEPSYEELSALQERIGNVSRGVPVTTIEQNSFTFEYHPPSPTSEAGANLQRDPTLARCPVCLCELEQGDACRRLPCLHMFHKDCVDDWLKRDRHCPVCKTDIVTGAQETRREAGDQQCSAAAMPGEPDFSPPGWGSDDEFEGLGIPGFGPRPGRSQPGVGFSNPAAAAAAAVTSAAAASSGACVDPFLARSRVTSPFHAPTERPMELEGSALPLLDKSSALPFSSSSSSFSAFLAALDVVEEGGTASCVLPAISSLPLLSLIFLVAAAPKSGGGFSRLDMLTD</sequence>
<feature type="compositionally biased region" description="Polar residues" evidence="9">
    <location>
        <begin position="104"/>
        <end position="140"/>
    </location>
</feature>
<dbReference type="PROSITE" id="PS50089">
    <property type="entry name" value="ZF_RING_2"/>
    <property type="match status" value="1"/>
</dbReference>
<evidence type="ECO:0000256" key="8">
    <source>
        <dbReference type="PROSITE-ProRule" id="PRU00175"/>
    </source>
</evidence>
<keyword evidence="4" id="KW-0479">Metal-binding</keyword>
<feature type="compositionally biased region" description="Polar residues" evidence="9">
    <location>
        <begin position="17"/>
        <end position="31"/>
    </location>
</feature>
<keyword evidence="7" id="KW-0862">Zinc</keyword>
<feature type="compositionally biased region" description="Basic and acidic residues" evidence="9">
    <location>
        <begin position="1"/>
        <end position="11"/>
    </location>
</feature>
<dbReference type="EC" id="2.3.2.27" evidence="2"/>
<feature type="compositionally biased region" description="Basic and acidic residues" evidence="9">
    <location>
        <begin position="55"/>
        <end position="68"/>
    </location>
</feature>
<dbReference type="SMART" id="SM00184">
    <property type="entry name" value="RING"/>
    <property type="match status" value="1"/>
</dbReference>
<evidence type="ECO:0000256" key="4">
    <source>
        <dbReference type="ARBA" id="ARBA00022723"/>
    </source>
</evidence>